<feature type="region of interest" description="Disordered" evidence="1">
    <location>
        <begin position="43"/>
        <end position="62"/>
    </location>
</feature>
<accession>A0AAN9UXU2</accession>
<name>A0AAN9UXU2_9PEZI</name>
<evidence type="ECO:0000313" key="2">
    <source>
        <dbReference type="EMBL" id="KAK7755167.1"/>
    </source>
</evidence>
<proteinExistence type="predicted"/>
<reference evidence="2 3" key="1">
    <citation type="submission" date="2024-02" db="EMBL/GenBank/DDBJ databases">
        <title>De novo assembly and annotation of 12 fungi associated with fruit tree decline syndrome in Ontario, Canada.</title>
        <authorList>
            <person name="Sulman M."/>
            <person name="Ellouze W."/>
            <person name="Ilyukhin E."/>
        </authorList>
    </citation>
    <scope>NUCLEOTIDE SEQUENCE [LARGE SCALE GENOMIC DNA]</scope>
    <source>
        <strain evidence="2 3">M11/M66-122</strain>
    </source>
</reference>
<evidence type="ECO:0000313" key="3">
    <source>
        <dbReference type="Proteomes" id="UP001320420"/>
    </source>
</evidence>
<dbReference type="EMBL" id="JAKJXP020000015">
    <property type="protein sequence ID" value="KAK7755167.1"/>
    <property type="molecule type" value="Genomic_DNA"/>
</dbReference>
<organism evidence="2 3">
    <name type="scientific">Diatrype stigma</name>
    <dbReference type="NCBI Taxonomy" id="117547"/>
    <lineage>
        <taxon>Eukaryota</taxon>
        <taxon>Fungi</taxon>
        <taxon>Dikarya</taxon>
        <taxon>Ascomycota</taxon>
        <taxon>Pezizomycotina</taxon>
        <taxon>Sordariomycetes</taxon>
        <taxon>Xylariomycetidae</taxon>
        <taxon>Xylariales</taxon>
        <taxon>Diatrypaceae</taxon>
        <taxon>Diatrype</taxon>
    </lineage>
</organism>
<protein>
    <submittedName>
        <fullName evidence="2">Uncharacterized protein</fullName>
    </submittedName>
</protein>
<comment type="caution">
    <text evidence="2">The sequence shown here is derived from an EMBL/GenBank/DDBJ whole genome shotgun (WGS) entry which is preliminary data.</text>
</comment>
<keyword evidence="3" id="KW-1185">Reference proteome</keyword>
<dbReference type="Proteomes" id="UP001320420">
    <property type="component" value="Unassembled WGS sequence"/>
</dbReference>
<gene>
    <name evidence="2" type="ORF">SLS62_002982</name>
</gene>
<evidence type="ECO:0000256" key="1">
    <source>
        <dbReference type="SAM" id="MobiDB-lite"/>
    </source>
</evidence>
<sequence>MPCNLLMMIRTTRRATPSVFLVEDIHLGLCGMFQDVWRYTESRRTGVPSSPPSNQGSDYDGHDAMETLSARLDAWKAELDRTSALCRHQSVQRDDSVEFPLQAYRGFEDQELGQAQGRSGPGSGWRSMALNRVKALVQEATTLYHLLSLQLYTDGNMAVDGSGTSLGRCTSGAEESSTTRSSAENGEWTARWVRSKAARKPMSHAVALSKTTRAAAVGNGRARGSRIRALDPLAPLAVTVSSSVMRVWRAAAVDSKCTFGAVVGTQRTELGLDHNGLYRGRELEAWFQTGGVAMVDGVPVCQCAAESD</sequence>
<dbReference type="AlphaFoldDB" id="A0AAN9UXU2"/>